<evidence type="ECO:0000256" key="2">
    <source>
        <dbReference type="ARBA" id="ARBA00005074"/>
    </source>
</evidence>
<dbReference type="AlphaFoldDB" id="A0A2J7RNH2"/>
<name>A0A2J7RNH2_9NEOP</name>
<dbReference type="FunCoup" id="A0A2J7RNH2">
    <property type="interactions" value="679"/>
</dbReference>
<keyword evidence="8" id="KW-0012">Acyltransferase</keyword>
<comment type="pathway">
    <text evidence="9">Phospholipid metabolism.</text>
</comment>
<evidence type="ECO:0000256" key="1">
    <source>
        <dbReference type="ARBA" id="ARBA00004141"/>
    </source>
</evidence>
<evidence type="ECO:0000256" key="11">
    <source>
        <dbReference type="SAM" id="Phobius"/>
    </source>
</evidence>
<comment type="subcellular location">
    <subcellularLocation>
        <location evidence="1">Membrane</location>
        <topology evidence="1">Multi-pass membrane protein</topology>
    </subcellularLocation>
</comment>
<dbReference type="InParanoid" id="A0A2J7RNH2"/>
<feature type="transmembrane region" description="Helical" evidence="11">
    <location>
        <begin position="110"/>
        <end position="129"/>
    </location>
</feature>
<evidence type="ECO:0000256" key="4">
    <source>
        <dbReference type="ARBA" id="ARBA00022679"/>
    </source>
</evidence>
<gene>
    <name evidence="12" type="ORF">B7P43_G02550</name>
</gene>
<evidence type="ECO:0000256" key="5">
    <source>
        <dbReference type="ARBA" id="ARBA00022692"/>
    </source>
</evidence>
<dbReference type="PANTHER" id="PTHR13906">
    <property type="entry name" value="PORCUPINE"/>
    <property type="match status" value="1"/>
</dbReference>
<dbReference type="STRING" id="105785.A0A2J7RNH2"/>
<evidence type="ECO:0000256" key="10">
    <source>
        <dbReference type="ARBA" id="ARBA00093678"/>
    </source>
</evidence>
<accession>A0A2J7RNH2</accession>
<dbReference type="Pfam" id="PF03062">
    <property type="entry name" value="MBOAT"/>
    <property type="match status" value="1"/>
</dbReference>
<protein>
    <recommendedName>
        <fullName evidence="10">Lysophospholipid acyltransferase 7</fullName>
    </recommendedName>
</protein>
<dbReference type="InterPro" id="IPR049941">
    <property type="entry name" value="LPLAT_7/PORCN-like"/>
</dbReference>
<evidence type="ECO:0000313" key="12">
    <source>
        <dbReference type="EMBL" id="PNF42393.1"/>
    </source>
</evidence>
<feature type="transmembrane region" description="Helical" evidence="11">
    <location>
        <begin position="344"/>
        <end position="363"/>
    </location>
</feature>
<keyword evidence="6 11" id="KW-1133">Transmembrane helix</keyword>
<sequence length="376" mass="43913">MTEYFGIPYPPAHTNLIQMMVTLKVVGLAFEVHNTAAAERKKGQDCNAAIAELETTEVHPSFLDIFHYTFCYIGIMTGPYYTYRTYHDWLTYPFMSYAPCKDATIQKMKYVPMFAIFFLIASAVFPLQYAVSEEFYSERSLFYRIWYITPTFFIFRMRLYVGMVLSECVCTMAGLGAYPEFTEPSAGHGPTKEFTKLIEIASNHLLAKKEKYNFETIHNIDPYGSDFVPTFRGGMKCWNMCIQYWLAVNVYKRLPRNQFRALITMTVSAIWHGVYLGYYLCLMSAPMYLPVEDVYVKIRKDTTGWEAKAWDFFLWFFKMQAFSYMAIVFLLLRIDLTIKFWSSIYFAGHVVAIILFVLGKFILKSRKKNKHVSKTE</sequence>
<dbReference type="GO" id="GO:0006661">
    <property type="term" value="P:phosphatidylinositol biosynthetic process"/>
    <property type="evidence" value="ECO:0007669"/>
    <property type="project" value="TreeGrafter"/>
</dbReference>
<keyword evidence="5 11" id="KW-0812">Transmembrane</keyword>
<evidence type="ECO:0000256" key="3">
    <source>
        <dbReference type="ARBA" id="ARBA00010323"/>
    </source>
</evidence>
<dbReference type="GO" id="GO:0016020">
    <property type="term" value="C:membrane"/>
    <property type="evidence" value="ECO:0007669"/>
    <property type="project" value="UniProtKB-SubCell"/>
</dbReference>
<feature type="transmembrane region" description="Helical" evidence="11">
    <location>
        <begin position="312"/>
        <end position="332"/>
    </location>
</feature>
<evidence type="ECO:0000256" key="8">
    <source>
        <dbReference type="ARBA" id="ARBA00023315"/>
    </source>
</evidence>
<dbReference type="OrthoDB" id="7663182at2759"/>
<organism evidence="12 13">
    <name type="scientific">Cryptotermes secundus</name>
    <dbReference type="NCBI Taxonomy" id="105785"/>
    <lineage>
        <taxon>Eukaryota</taxon>
        <taxon>Metazoa</taxon>
        <taxon>Ecdysozoa</taxon>
        <taxon>Arthropoda</taxon>
        <taxon>Hexapoda</taxon>
        <taxon>Insecta</taxon>
        <taxon>Pterygota</taxon>
        <taxon>Neoptera</taxon>
        <taxon>Polyneoptera</taxon>
        <taxon>Dictyoptera</taxon>
        <taxon>Blattodea</taxon>
        <taxon>Blattoidea</taxon>
        <taxon>Termitoidae</taxon>
        <taxon>Kalotermitidae</taxon>
        <taxon>Cryptotermitinae</taxon>
        <taxon>Cryptotermes</taxon>
    </lineage>
</organism>
<evidence type="ECO:0000313" key="13">
    <source>
        <dbReference type="Proteomes" id="UP000235965"/>
    </source>
</evidence>
<dbReference type="GO" id="GO:0071617">
    <property type="term" value="F:lysophospholipid acyltransferase activity"/>
    <property type="evidence" value="ECO:0007669"/>
    <property type="project" value="TreeGrafter"/>
</dbReference>
<dbReference type="InterPro" id="IPR004299">
    <property type="entry name" value="MBOAT_fam"/>
</dbReference>
<dbReference type="EMBL" id="NEVH01002540">
    <property type="protein sequence ID" value="PNF42393.1"/>
    <property type="molecule type" value="Genomic_DNA"/>
</dbReference>
<keyword evidence="13" id="KW-1185">Reference proteome</keyword>
<feature type="transmembrane region" description="Helical" evidence="11">
    <location>
        <begin position="261"/>
        <end position="280"/>
    </location>
</feature>
<keyword evidence="4" id="KW-0808">Transferase</keyword>
<comment type="pathway">
    <text evidence="2">Lipid metabolism; phospholipid metabolism.</text>
</comment>
<reference evidence="12 13" key="1">
    <citation type="submission" date="2017-12" db="EMBL/GenBank/DDBJ databases">
        <title>Hemimetabolous genomes reveal molecular basis of termite eusociality.</title>
        <authorList>
            <person name="Harrison M.C."/>
            <person name="Jongepier E."/>
            <person name="Robertson H.M."/>
            <person name="Arning N."/>
            <person name="Bitard-Feildel T."/>
            <person name="Chao H."/>
            <person name="Childers C.P."/>
            <person name="Dinh H."/>
            <person name="Doddapaneni H."/>
            <person name="Dugan S."/>
            <person name="Gowin J."/>
            <person name="Greiner C."/>
            <person name="Han Y."/>
            <person name="Hu H."/>
            <person name="Hughes D.S.T."/>
            <person name="Huylmans A.-K."/>
            <person name="Kemena C."/>
            <person name="Kremer L.P.M."/>
            <person name="Lee S.L."/>
            <person name="Lopez-Ezquerra A."/>
            <person name="Mallet L."/>
            <person name="Monroy-Kuhn J.M."/>
            <person name="Moser A."/>
            <person name="Murali S.C."/>
            <person name="Muzny D.M."/>
            <person name="Otani S."/>
            <person name="Piulachs M.-D."/>
            <person name="Poelchau M."/>
            <person name="Qu J."/>
            <person name="Schaub F."/>
            <person name="Wada-Katsumata A."/>
            <person name="Worley K.C."/>
            <person name="Xie Q."/>
            <person name="Ylla G."/>
            <person name="Poulsen M."/>
            <person name="Gibbs R.A."/>
            <person name="Schal C."/>
            <person name="Richards S."/>
            <person name="Belles X."/>
            <person name="Korb J."/>
            <person name="Bornberg-Bauer E."/>
        </authorList>
    </citation>
    <scope>NUCLEOTIDE SEQUENCE [LARGE SCALE GENOMIC DNA]</scope>
    <source>
        <tissue evidence="12">Whole body</tissue>
    </source>
</reference>
<evidence type="ECO:0000256" key="9">
    <source>
        <dbReference type="ARBA" id="ARBA00025707"/>
    </source>
</evidence>
<dbReference type="PANTHER" id="PTHR13906:SF16">
    <property type="entry name" value="LYSOPHOSPHOLIPID ACYLTRANSFERASE 7"/>
    <property type="match status" value="1"/>
</dbReference>
<comment type="similarity">
    <text evidence="3">Belongs to the membrane-bound acyltransferase family.</text>
</comment>
<comment type="caution">
    <text evidence="12">The sequence shown here is derived from an EMBL/GenBank/DDBJ whole genome shotgun (WGS) entry which is preliminary data.</text>
</comment>
<proteinExistence type="inferred from homology"/>
<dbReference type="GO" id="GO:0044233">
    <property type="term" value="C:mitochondria-associated endoplasmic reticulum membrane contact site"/>
    <property type="evidence" value="ECO:0007669"/>
    <property type="project" value="TreeGrafter"/>
</dbReference>
<evidence type="ECO:0000256" key="7">
    <source>
        <dbReference type="ARBA" id="ARBA00023136"/>
    </source>
</evidence>
<dbReference type="GO" id="GO:0030258">
    <property type="term" value="P:lipid modification"/>
    <property type="evidence" value="ECO:0007669"/>
    <property type="project" value="TreeGrafter"/>
</dbReference>
<keyword evidence="7 11" id="KW-0472">Membrane</keyword>
<evidence type="ECO:0000256" key="6">
    <source>
        <dbReference type="ARBA" id="ARBA00022989"/>
    </source>
</evidence>
<dbReference type="Proteomes" id="UP000235965">
    <property type="component" value="Unassembled WGS sequence"/>
</dbReference>